<evidence type="ECO:0000313" key="1">
    <source>
        <dbReference type="EMBL" id="OLF13143.1"/>
    </source>
</evidence>
<dbReference type="Proteomes" id="UP000185696">
    <property type="component" value="Unassembled WGS sequence"/>
</dbReference>
<proteinExistence type="predicted"/>
<evidence type="ECO:0000313" key="2">
    <source>
        <dbReference type="Proteomes" id="UP000185696"/>
    </source>
</evidence>
<keyword evidence="2" id="KW-1185">Reference proteome</keyword>
<protein>
    <submittedName>
        <fullName evidence="1">Uncharacterized protein</fullName>
    </submittedName>
</protein>
<comment type="caution">
    <text evidence="1">The sequence shown here is derived from an EMBL/GenBank/DDBJ whole genome shotgun (WGS) entry which is preliminary data.</text>
</comment>
<sequence>MRTLRRGDQVITWTARIRHVPGSGDCHRGIRVRAWAAGKNSQALEVDLLSTNWPAPPGACATDGAYPTSGDVRAIVDHALAHGWEPGQRGGTFRLTEAEHATTFELTTFLLTDRLVDPGAPDPTARVVERSALGGDAQRLTGA</sequence>
<dbReference type="EMBL" id="MSIF01000002">
    <property type="protein sequence ID" value="OLF13143.1"/>
    <property type="molecule type" value="Genomic_DNA"/>
</dbReference>
<organism evidence="1 2">
    <name type="scientific">Actinophytocola xinjiangensis</name>
    <dbReference type="NCBI Taxonomy" id="485602"/>
    <lineage>
        <taxon>Bacteria</taxon>
        <taxon>Bacillati</taxon>
        <taxon>Actinomycetota</taxon>
        <taxon>Actinomycetes</taxon>
        <taxon>Pseudonocardiales</taxon>
        <taxon>Pseudonocardiaceae</taxon>
    </lineage>
</organism>
<reference evidence="1 2" key="1">
    <citation type="submission" date="2016-12" db="EMBL/GenBank/DDBJ databases">
        <title>The draft genome sequence of Actinophytocola xinjiangensis.</title>
        <authorList>
            <person name="Wang W."/>
            <person name="Yuan L."/>
        </authorList>
    </citation>
    <scope>NUCLEOTIDE SEQUENCE [LARGE SCALE GENOMIC DNA]</scope>
    <source>
        <strain evidence="1 2">CGMCC 4.4663</strain>
    </source>
</reference>
<dbReference type="AlphaFoldDB" id="A0A7Z0WQT1"/>
<dbReference type="OrthoDB" id="3382829at2"/>
<accession>A0A7Z0WQT1</accession>
<gene>
    <name evidence="1" type="ORF">BLA60_04890</name>
</gene>
<name>A0A7Z0WQT1_9PSEU</name>